<comment type="caution">
    <text evidence="3">The sequence shown here is derived from an EMBL/GenBank/DDBJ whole genome shotgun (WGS) entry which is preliminary data.</text>
</comment>
<dbReference type="SUPFAM" id="SSF49265">
    <property type="entry name" value="Fibronectin type III"/>
    <property type="match status" value="1"/>
</dbReference>
<dbReference type="Pfam" id="PF13290">
    <property type="entry name" value="CHB_HEX_C_1"/>
    <property type="match status" value="2"/>
</dbReference>
<accession>A0A4Z1A3I5</accession>
<evidence type="ECO:0000313" key="3">
    <source>
        <dbReference type="EMBL" id="TGL88538.1"/>
    </source>
</evidence>
<dbReference type="SUPFAM" id="SSF69304">
    <property type="entry name" value="Tricorn protease N-terminal domain"/>
    <property type="match status" value="1"/>
</dbReference>
<name>A0A4Z1A3I5_9LEPT</name>
<sequence>MRIQKQTYLLSFLVLFTNNCVFFLPNGNTQTGFNPLVFLLGLVGGSSTSSQNLTPGTVVDLSGDGKLDGTLVDADGDGVSDGINLTGGTTPNLILFDTNGDGIPDAVDSNGDGIPEYFISPKPPGFLTTGPGGTGNPVVIIVDANGNPLGFDTDGDGTPNDTAIVTILSDTTPPTITSSLLTGLYSTSQTTTLTCSDNKAPGSIVYTLDASAPKFAPKNGTVIAKPSKVVSLSTEGSHTLQVICRDLAGNVSTPISIVYTIDTKIPALTIVSQSSTAISASANAIGSSTVIWRSDRSGSFTVREGSSCDSGTIVSTGSASANVDQSFVRSQTHFTTEGTKTYRICVTASNGLTGFVSLSLQRDDTAPVVTAEPGAGNYGVATSVSLSCADTGGSGCEQIAYAVQTGSAPTNPAIQGTTGTISSGTLYTSPIAMTDASVTYTKFVARDKAGNVSSVSSQNYTVDTQVATITVNSHTAAINGSANVSLSWQSSKAGSYQIRLGGNSCTTGTALTNTGSNANVTGNASAATDITSTIANSHFAEGETTIRICVANLIVNFGSTTRMTMKDTTAPILTMASPTGSGPYASGTQLQLSCSDTGGSGCDKIIYTLNGTEPTFDGSGSVTNGIVYSSPVALPNGSNQIKYLARDLAGNLSTAGNQSLQVGPPNAPAFVEAQAGGTTAVVKWWSVSGATSYTVYYGTSPGVTTASTSFGPVNDSYATITGLISGTLYYFRVVASNSLGSSNISLLESVALTTVTPPGTNATGTYVDISAGQGTESGVKPILLIDQVNRKLLVVTINKANNSKPSLFRCNLDGTSCVHTDISSGQGGDAADVSASAVIDHFNGKLLVVAPNGANDRKLSLYRCNLDGTSCTHTDISAGQGIDSGLFPSAVIDQVNGKLLAFTSRRIGFTGSKPSLFRCNLDGTACTHTDLTSGLGNLYGVIPSAVIDQVNRKILVVMVSGDQARPSLIRCNLDGTTCTHTDISAGQGDGVGFYPVAVIDQFNGKLLVVTQNVTNNHRPSLFRCNLDGTSCTHTDISVGQGAETGSHPSVVIDEVNRKLLVVATYGSNDIKIGLFRCNLDGTSIVYRDISAGQGVNSGFLPFVAIDYINGKMLVATQNYENAGKPSLYIW</sequence>
<dbReference type="OrthoDB" id="343463at2"/>
<evidence type="ECO:0000313" key="4">
    <source>
        <dbReference type="Proteomes" id="UP000298263"/>
    </source>
</evidence>
<dbReference type="InterPro" id="IPR013783">
    <property type="entry name" value="Ig-like_fold"/>
</dbReference>
<dbReference type="RefSeq" id="WP_135584985.1">
    <property type="nucleotide sequence ID" value="NZ_RQGO01000012.1"/>
</dbReference>
<dbReference type="InterPro" id="IPR003961">
    <property type="entry name" value="FN3_dom"/>
</dbReference>
<organism evidence="3 4">
    <name type="scientific">Leptospira congkakensis</name>
    <dbReference type="NCBI Taxonomy" id="2484932"/>
    <lineage>
        <taxon>Bacteria</taxon>
        <taxon>Pseudomonadati</taxon>
        <taxon>Spirochaetota</taxon>
        <taxon>Spirochaetia</taxon>
        <taxon>Leptospirales</taxon>
        <taxon>Leptospiraceae</taxon>
        <taxon>Leptospira</taxon>
    </lineage>
</organism>
<keyword evidence="1" id="KW-0812">Transmembrane</keyword>
<dbReference type="InterPro" id="IPR028974">
    <property type="entry name" value="TSP_type-3_rpt"/>
</dbReference>
<dbReference type="Proteomes" id="UP000298263">
    <property type="component" value="Unassembled WGS sequence"/>
</dbReference>
<feature type="transmembrane region" description="Helical" evidence="1">
    <location>
        <begin position="7"/>
        <end position="25"/>
    </location>
</feature>
<evidence type="ECO:0000259" key="2">
    <source>
        <dbReference type="PROSITE" id="PS50853"/>
    </source>
</evidence>
<dbReference type="GO" id="GO:0005509">
    <property type="term" value="F:calcium ion binding"/>
    <property type="evidence" value="ECO:0007669"/>
    <property type="project" value="InterPro"/>
</dbReference>
<dbReference type="PROSITE" id="PS50853">
    <property type="entry name" value="FN3"/>
    <property type="match status" value="1"/>
</dbReference>
<dbReference type="InterPro" id="IPR036116">
    <property type="entry name" value="FN3_sf"/>
</dbReference>
<feature type="domain" description="Fibronectin type-III" evidence="2">
    <location>
        <begin position="664"/>
        <end position="759"/>
    </location>
</feature>
<dbReference type="AlphaFoldDB" id="A0A4Z1A3I5"/>
<protein>
    <submittedName>
        <fullName evidence="3">Chitobiase</fullName>
    </submittedName>
</protein>
<dbReference type="EMBL" id="RQGP01000023">
    <property type="protein sequence ID" value="TGL88538.1"/>
    <property type="molecule type" value="Genomic_DNA"/>
</dbReference>
<dbReference type="InterPro" id="IPR059177">
    <property type="entry name" value="GH29D-like_dom"/>
</dbReference>
<keyword evidence="1" id="KW-1133">Transmembrane helix</keyword>
<proteinExistence type="predicted"/>
<dbReference type="CDD" id="cd00063">
    <property type="entry name" value="FN3"/>
    <property type="match status" value="1"/>
</dbReference>
<keyword evidence="1" id="KW-0472">Membrane</keyword>
<dbReference type="Gene3D" id="2.60.40.10">
    <property type="entry name" value="Immunoglobulins"/>
    <property type="match status" value="1"/>
</dbReference>
<evidence type="ECO:0000256" key="1">
    <source>
        <dbReference type="SAM" id="Phobius"/>
    </source>
</evidence>
<dbReference type="SMART" id="SM00060">
    <property type="entry name" value="FN3"/>
    <property type="match status" value="1"/>
</dbReference>
<gene>
    <name evidence="3" type="ORF">EHQ69_13875</name>
</gene>
<reference evidence="3" key="1">
    <citation type="journal article" date="2019" name="PLoS Negl. Trop. Dis.">
        <title>Revisiting the worldwide diversity of Leptospira species in the environment.</title>
        <authorList>
            <person name="Vincent A.T."/>
            <person name="Schiettekatte O."/>
            <person name="Bourhy P."/>
            <person name="Veyrier F.J."/>
            <person name="Picardeau M."/>
        </authorList>
    </citation>
    <scope>NUCLEOTIDE SEQUENCE [LARGE SCALE GENOMIC DNA]</scope>
    <source>
        <strain evidence="3">201702422</strain>
    </source>
</reference>
<dbReference type="SUPFAM" id="SSF103647">
    <property type="entry name" value="TSP type-3 repeat"/>
    <property type="match status" value="1"/>
</dbReference>
<keyword evidence="4" id="KW-1185">Reference proteome</keyword>